<dbReference type="GO" id="GO:0000976">
    <property type="term" value="F:transcription cis-regulatory region binding"/>
    <property type="evidence" value="ECO:0007669"/>
    <property type="project" value="UniProtKB-ARBA"/>
</dbReference>
<proteinExistence type="predicted"/>
<keyword evidence="10" id="KW-0539">Nucleus</keyword>
<dbReference type="GO" id="GO:0016020">
    <property type="term" value="C:membrane"/>
    <property type="evidence" value="ECO:0007669"/>
    <property type="project" value="UniProtKB-SubCell"/>
</dbReference>
<dbReference type="Proteomes" id="UP000626092">
    <property type="component" value="Unassembled WGS sequence"/>
</dbReference>
<dbReference type="InterPro" id="IPR036093">
    <property type="entry name" value="NAC_dom_sf"/>
</dbReference>
<comment type="subcellular location">
    <subcellularLocation>
        <location evidence="2">Membrane</location>
        <topology evidence="2">Single-pass membrane protein</topology>
    </subcellularLocation>
    <subcellularLocation>
        <location evidence="1">Nucleus</location>
    </subcellularLocation>
</comment>
<feature type="transmembrane region" description="Helical" evidence="11">
    <location>
        <begin position="573"/>
        <end position="593"/>
    </location>
</feature>
<comment type="caution">
    <text evidence="13">The sequence shown here is derived from an EMBL/GenBank/DDBJ whole genome shotgun (WGS) entry which is preliminary data.</text>
</comment>
<evidence type="ECO:0000256" key="9">
    <source>
        <dbReference type="ARBA" id="ARBA00023163"/>
    </source>
</evidence>
<name>A0A834GFQ7_RHOSS</name>
<gene>
    <name evidence="13" type="ORF">RHSIM_Rhsim09G0210500</name>
</gene>
<dbReference type="SUPFAM" id="SSF101941">
    <property type="entry name" value="NAC domain"/>
    <property type="match status" value="1"/>
</dbReference>
<dbReference type="Gene3D" id="2.170.150.80">
    <property type="entry name" value="NAC domain"/>
    <property type="match status" value="1"/>
</dbReference>
<keyword evidence="3 11" id="KW-0812">Transmembrane</keyword>
<keyword evidence="9" id="KW-0804">Transcription</keyword>
<evidence type="ECO:0000256" key="3">
    <source>
        <dbReference type="ARBA" id="ARBA00022692"/>
    </source>
</evidence>
<evidence type="ECO:0000256" key="10">
    <source>
        <dbReference type="ARBA" id="ARBA00023242"/>
    </source>
</evidence>
<dbReference type="GO" id="GO:0005634">
    <property type="term" value="C:nucleus"/>
    <property type="evidence" value="ECO:0007669"/>
    <property type="project" value="UniProtKB-SubCell"/>
</dbReference>
<evidence type="ECO:0000313" key="14">
    <source>
        <dbReference type="Proteomes" id="UP000626092"/>
    </source>
</evidence>
<evidence type="ECO:0000256" key="1">
    <source>
        <dbReference type="ARBA" id="ARBA00004123"/>
    </source>
</evidence>
<dbReference type="PROSITE" id="PS51005">
    <property type="entry name" value="NAC"/>
    <property type="match status" value="1"/>
</dbReference>
<keyword evidence="7 11" id="KW-0472">Membrane</keyword>
<dbReference type="InterPro" id="IPR003441">
    <property type="entry name" value="NAC-dom"/>
</dbReference>
<evidence type="ECO:0000313" key="13">
    <source>
        <dbReference type="EMBL" id="KAF7133541.1"/>
    </source>
</evidence>
<feature type="domain" description="NAC" evidence="12">
    <location>
        <begin position="9"/>
        <end position="161"/>
    </location>
</feature>
<protein>
    <recommendedName>
        <fullName evidence="12">NAC domain-containing protein</fullName>
    </recommendedName>
</protein>
<dbReference type="AlphaFoldDB" id="A0A834GFQ7"/>
<keyword evidence="14" id="KW-1185">Reference proteome</keyword>
<evidence type="ECO:0000256" key="11">
    <source>
        <dbReference type="SAM" id="Phobius"/>
    </source>
</evidence>
<organism evidence="13 14">
    <name type="scientific">Rhododendron simsii</name>
    <name type="common">Sims's rhododendron</name>
    <dbReference type="NCBI Taxonomy" id="118357"/>
    <lineage>
        <taxon>Eukaryota</taxon>
        <taxon>Viridiplantae</taxon>
        <taxon>Streptophyta</taxon>
        <taxon>Embryophyta</taxon>
        <taxon>Tracheophyta</taxon>
        <taxon>Spermatophyta</taxon>
        <taxon>Magnoliopsida</taxon>
        <taxon>eudicotyledons</taxon>
        <taxon>Gunneridae</taxon>
        <taxon>Pentapetalae</taxon>
        <taxon>asterids</taxon>
        <taxon>Ericales</taxon>
        <taxon>Ericaceae</taxon>
        <taxon>Ericoideae</taxon>
        <taxon>Rhodoreae</taxon>
        <taxon>Rhododendron</taxon>
    </lineage>
</organism>
<evidence type="ECO:0000256" key="7">
    <source>
        <dbReference type="ARBA" id="ARBA00023136"/>
    </source>
</evidence>
<reference evidence="13" key="1">
    <citation type="submission" date="2019-11" db="EMBL/GenBank/DDBJ databases">
        <authorList>
            <person name="Liu Y."/>
            <person name="Hou J."/>
            <person name="Li T.-Q."/>
            <person name="Guan C.-H."/>
            <person name="Wu X."/>
            <person name="Wu H.-Z."/>
            <person name="Ling F."/>
            <person name="Zhang R."/>
            <person name="Shi X.-G."/>
            <person name="Ren J.-P."/>
            <person name="Chen E.-F."/>
            <person name="Sun J.-M."/>
        </authorList>
    </citation>
    <scope>NUCLEOTIDE SEQUENCE</scope>
    <source>
        <strain evidence="13">Adult_tree_wgs_1</strain>
        <tissue evidence="13">Leaves</tissue>
    </source>
</reference>
<dbReference type="Pfam" id="PF02365">
    <property type="entry name" value="NAM"/>
    <property type="match status" value="1"/>
</dbReference>
<sequence>MSVLPLSSLPVGYRFRPTDEELVDYYLKNKINGKEDEVSGIREVDLCKKEPWDLPVMSLIETNDDEWIFFCPIDRKYRMGHRSNRATAGGYWKATGKDRLIKAVRGTTVIGTKKTLVFYTGRAPSGQKSDWVIHEYRATSTELDGTNPGQGSFVLCKLMKKCKKNLDGTQDENMDRESEPAAPIIIRQDEKLPSSSESTILQRSDRTPLVAPLPTEWTNNGSIADDVADKPIVEPDFELEDMLRGLFPDTIMEPPEAHGKIFSPLHSQVQAELGYSHDLQYPLDIEMGNGQRGAELLHGTNEDEINQFLDSVILSTDDYLCDDPESSALENEIRTNINHIESTYVTNNVSCIELDAEVAKAQNNESKIPVLVEMYSRGNKTTDISNEENLRSLGLLENESLGRHCVTVASTSDQSVDLFNSPEADRNNSNAVGGGEDFGTGIRLRSRQSYNQPNAEFFELQGNARRRIRLQQKLQVEPVHSGKWGHLGYNEGNREANYILAKVGEAKEKHSDCVDETREISLSTSNYVTEIAQEQGSNTISASVFPINGEKEVSSVPLEAAPPLHLISSSMHMLRVLVVVGLSIVFVGLWSCLKF</sequence>
<accession>A0A834GFQ7</accession>
<dbReference type="PANTHER" id="PTHR31744:SF216">
    <property type="entry name" value="NAC TRANSCRIPTION FACTOR"/>
    <property type="match status" value="1"/>
</dbReference>
<evidence type="ECO:0000256" key="5">
    <source>
        <dbReference type="ARBA" id="ARBA00023015"/>
    </source>
</evidence>
<keyword evidence="8" id="KW-0010">Activator</keyword>
<evidence type="ECO:0000256" key="2">
    <source>
        <dbReference type="ARBA" id="ARBA00004167"/>
    </source>
</evidence>
<keyword evidence="4 11" id="KW-1133">Transmembrane helix</keyword>
<evidence type="ECO:0000256" key="4">
    <source>
        <dbReference type="ARBA" id="ARBA00022989"/>
    </source>
</evidence>
<keyword evidence="6" id="KW-0238">DNA-binding</keyword>
<dbReference type="EMBL" id="WJXA01000009">
    <property type="protein sequence ID" value="KAF7133541.1"/>
    <property type="molecule type" value="Genomic_DNA"/>
</dbReference>
<evidence type="ECO:0000259" key="12">
    <source>
        <dbReference type="PROSITE" id="PS51005"/>
    </source>
</evidence>
<dbReference type="PANTHER" id="PTHR31744">
    <property type="entry name" value="PROTEIN CUP-SHAPED COTYLEDON 2-RELATED"/>
    <property type="match status" value="1"/>
</dbReference>
<keyword evidence="5" id="KW-0805">Transcription regulation</keyword>
<evidence type="ECO:0000256" key="8">
    <source>
        <dbReference type="ARBA" id="ARBA00023159"/>
    </source>
</evidence>
<dbReference type="OrthoDB" id="737278at2759"/>
<evidence type="ECO:0000256" key="6">
    <source>
        <dbReference type="ARBA" id="ARBA00023125"/>
    </source>
</evidence>
<dbReference type="FunFam" id="2.170.150.80:FF:000002">
    <property type="entry name" value="Nac domain-containing protein 86"/>
    <property type="match status" value="1"/>
</dbReference>
<dbReference type="GO" id="GO:0006355">
    <property type="term" value="P:regulation of DNA-templated transcription"/>
    <property type="evidence" value="ECO:0007669"/>
    <property type="project" value="InterPro"/>
</dbReference>